<sequence>MVHINMTQCRHQEGGLANSNSGQEFIAGGIALPARQDSLADAPFERGWSCDRIFVLYDHSKHEARMHDSRGFLKAPDP</sequence>
<proteinExistence type="predicted"/>
<keyword evidence="2" id="KW-1185">Reference proteome</keyword>
<gene>
    <name evidence="1" type="ORF">PsYK624_070680</name>
</gene>
<reference evidence="1 2" key="1">
    <citation type="submission" date="2021-08" db="EMBL/GenBank/DDBJ databases">
        <title>Draft Genome Sequence of Phanerochaete sordida strain YK-624.</title>
        <authorList>
            <person name="Mori T."/>
            <person name="Dohra H."/>
            <person name="Suzuki T."/>
            <person name="Kawagishi H."/>
            <person name="Hirai H."/>
        </authorList>
    </citation>
    <scope>NUCLEOTIDE SEQUENCE [LARGE SCALE GENOMIC DNA]</scope>
    <source>
        <strain evidence="1 2">YK-624</strain>
    </source>
</reference>
<evidence type="ECO:0000313" key="1">
    <source>
        <dbReference type="EMBL" id="GJE90922.1"/>
    </source>
</evidence>
<evidence type="ECO:0000313" key="2">
    <source>
        <dbReference type="Proteomes" id="UP000703269"/>
    </source>
</evidence>
<accession>A0A9P3G7X8</accession>
<name>A0A9P3G7X8_9APHY</name>
<dbReference type="AlphaFoldDB" id="A0A9P3G7X8"/>
<organism evidence="1 2">
    <name type="scientific">Phanerochaete sordida</name>
    <dbReference type="NCBI Taxonomy" id="48140"/>
    <lineage>
        <taxon>Eukaryota</taxon>
        <taxon>Fungi</taxon>
        <taxon>Dikarya</taxon>
        <taxon>Basidiomycota</taxon>
        <taxon>Agaricomycotina</taxon>
        <taxon>Agaricomycetes</taxon>
        <taxon>Polyporales</taxon>
        <taxon>Phanerochaetaceae</taxon>
        <taxon>Phanerochaete</taxon>
    </lineage>
</organism>
<comment type="caution">
    <text evidence="1">The sequence shown here is derived from an EMBL/GenBank/DDBJ whole genome shotgun (WGS) entry which is preliminary data.</text>
</comment>
<dbReference type="Proteomes" id="UP000703269">
    <property type="component" value="Unassembled WGS sequence"/>
</dbReference>
<dbReference type="EMBL" id="BPQB01000019">
    <property type="protein sequence ID" value="GJE90922.1"/>
    <property type="molecule type" value="Genomic_DNA"/>
</dbReference>
<protein>
    <submittedName>
        <fullName evidence="1">Uncharacterized protein</fullName>
    </submittedName>
</protein>